<dbReference type="InterPro" id="IPR016152">
    <property type="entry name" value="PTrfase/Anion_transptr"/>
</dbReference>
<evidence type="ECO:0000256" key="4">
    <source>
        <dbReference type="ARBA" id="ARBA00022553"/>
    </source>
</evidence>
<dbReference type="InterPro" id="IPR002178">
    <property type="entry name" value="PTS_EIIA_type-2_dom"/>
</dbReference>
<sequence length="143" mass="15680">MRFDRNLVFIKSDLRSRDEIVEFLGRQLVAAGAVQPDYITAMHKREQDTGTYITEGVAIPHGTEESRSLVNKTAIAIVKIPGGIEWIDGKKVYLAFGIAGNNDEHVALLGGLAGLLMDAGQKEQLMAAGSEEELFTYLEENIT</sequence>
<proteinExistence type="predicted"/>
<gene>
    <name evidence="13" type="primary">mtlF</name>
    <name evidence="13" type="ORF">SPTER_39850</name>
</gene>
<evidence type="ECO:0000256" key="9">
    <source>
        <dbReference type="ARBA" id="ARBA00029908"/>
    </source>
</evidence>
<dbReference type="GO" id="GO:0090563">
    <property type="term" value="F:protein-phosphocysteine-sugar phosphotransferase activity"/>
    <property type="evidence" value="ECO:0007669"/>
    <property type="project" value="TreeGrafter"/>
</dbReference>
<comment type="function">
    <text evidence="1">The phosphoenolpyruvate-dependent sugar phosphotransferase system (sugar PTS), a major carbohydrate active transport system, catalyzes the phosphorylation of incoming sugar substrates concomitantly with their translocation across the cell membrane. The enzyme II CmtAB PTS system is involved in D-mannitol transport.</text>
</comment>
<dbReference type="PROSITE" id="PS51094">
    <property type="entry name" value="PTS_EIIA_TYPE_2"/>
    <property type="match status" value="1"/>
</dbReference>
<evidence type="ECO:0000256" key="10">
    <source>
        <dbReference type="ARBA" id="ARBA00030956"/>
    </source>
</evidence>
<keyword evidence="6 13" id="KW-0808">Transferase</keyword>
<keyword evidence="14" id="KW-1185">Reference proteome</keyword>
<evidence type="ECO:0000259" key="12">
    <source>
        <dbReference type="PROSITE" id="PS51094"/>
    </source>
</evidence>
<keyword evidence="8" id="KW-0418">Kinase</keyword>
<evidence type="ECO:0000313" key="14">
    <source>
        <dbReference type="Proteomes" id="UP000320776"/>
    </source>
</evidence>
<dbReference type="EMBL" id="CP036259">
    <property type="protein sequence ID" value="QDR82557.1"/>
    <property type="molecule type" value="Genomic_DNA"/>
</dbReference>
<evidence type="ECO:0000256" key="1">
    <source>
        <dbReference type="ARBA" id="ARBA00002434"/>
    </source>
</evidence>
<dbReference type="Gene3D" id="3.40.930.10">
    <property type="entry name" value="Mannitol-specific EII, Chain A"/>
    <property type="match status" value="1"/>
</dbReference>
<dbReference type="PANTHER" id="PTHR30181">
    <property type="entry name" value="MANNITOL PERMEASE IIC COMPONENT"/>
    <property type="match status" value="1"/>
</dbReference>
<evidence type="ECO:0000256" key="7">
    <source>
        <dbReference type="ARBA" id="ARBA00022683"/>
    </source>
</evidence>
<organism evidence="13 14">
    <name type="scientific">Sporomusa termitida</name>
    <dbReference type="NCBI Taxonomy" id="2377"/>
    <lineage>
        <taxon>Bacteria</taxon>
        <taxon>Bacillati</taxon>
        <taxon>Bacillota</taxon>
        <taxon>Negativicutes</taxon>
        <taxon>Selenomonadales</taxon>
        <taxon>Sporomusaceae</taxon>
        <taxon>Sporomusa</taxon>
    </lineage>
</organism>
<feature type="domain" description="PTS EIIA type-2" evidence="12">
    <location>
        <begin position="1"/>
        <end position="141"/>
    </location>
</feature>
<evidence type="ECO:0000256" key="5">
    <source>
        <dbReference type="ARBA" id="ARBA00022597"/>
    </source>
</evidence>
<dbReference type="Pfam" id="PF00359">
    <property type="entry name" value="PTS_EIIA_2"/>
    <property type="match status" value="1"/>
</dbReference>
<evidence type="ECO:0000256" key="2">
    <source>
        <dbReference type="ARBA" id="ARBA00014783"/>
    </source>
</evidence>
<dbReference type="InterPro" id="IPR050893">
    <property type="entry name" value="Sugar_PTS"/>
</dbReference>
<dbReference type="GO" id="GO:0016301">
    <property type="term" value="F:kinase activity"/>
    <property type="evidence" value="ECO:0007669"/>
    <property type="project" value="UniProtKB-KW"/>
</dbReference>
<dbReference type="KEGG" id="sted:SPTER_39850"/>
<name>A0A517DYV2_9FIRM</name>
<accession>A0A517DYV2</accession>
<keyword evidence="5" id="KW-0762">Sugar transport</keyword>
<dbReference type="PANTHER" id="PTHR30181:SF2">
    <property type="entry name" value="PTS SYSTEM MANNITOL-SPECIFIC EIICBA COMPONENT"/>
    <property type="match status" value="1"/>
</dbReference>
<dbReference type="RefSeq" id="WP_144351933.1">
    <property type="nucleotide sequence ID" value="NZ_CP036259.1"/>
</dbReference>
<evidence type="ECO:0000256" key="8">
    <source>
        <dbReference type="ARBA" id="ARBA00022777"/>
    </source>
</evidence>
<dbReference type="GO" id="GO:0009401">
    <property type="term" value="P:phosphoenolpyruvate-dependent sugar phosphotransferase system"/>
    <property type="evidence" value="ECO:0007669"/>
    <property type="project" value="UniProtKB-KW"/>
</dbReference>
<keyword evidence="7" id="KW-0598">Phosphotransferase system</keyword>
<dbReference type="GO" id="GO:0005886">
    <property type="term" value="C:plasma membrane"/>
    <property type="evidence" value="ECO:0007669"/>
    <property type="project" value="TreeGrafter"/>
</dbReference>
<dbReference type="Proteomes" id="UP000320776">
    <property type="component" value="Chromosome"/>
</dbReference>
<reference evidence="13 14" key="1">
    <citation type="submission" date="2019-02" db="EMBL/GenBank/DDBJ databases">
        <title>Closed genome of Sporomusa termitida DSM 4440.</title>
        <authorList>
            <person name="Poehlein A."/>
            <person name="Daniel R."/>
        </authorList>
    </citation>
    <scope>NUCLEOTIDE SEQUENCE [LARGE SCALE GENOMIC DNA]</scope>
    <source>
        <strain evidence="13 14">DSM 4440</strain>
    </source>
</reference>
<evidence type="ECO:0000256" key="6">
    <source>
        <dbReference type="ARBA" id="ARBA00022679"/>
    </source>
</evidence>
<keyword evidence="4" id="KW-0597">Phosphoprotein</keyword>
<keyword evidence="3" id="KW-0813">Transport</keyword>
<dbReference type="OrthoDB" id="1640042at2"/>
<protein>
    <recommendedName>
        <fullName evidence="2">Mannitol-specific phosphotransferase enzyme IIA component</fullName>
    </recommendedName>
    <alternativeName>
        <fullName evidence="10">EIIA</fullName>
    </alternativeName>
    <alternativeName>
        <fullName evidence="11">EIII</fullName>
    </alternativeName>
    <alternativeName>
        <fullName evidence="9">PTS system mannitol-specific EIIA component</fullName>
    </alternativeName>
</protein>
<dbReference type="AlphaFoldDB" id="A0A517DYV2"/>
<dbReference type="CDD" id="cd00211">
    <property type="entry name" value="PTS_IIA_fru"/>
    <property type="match status" value="1"/>
</dbReference>
<evidence type="ECO:0000256" key="11">
    <source>
        <dbReference type="ARBA" id="ARBA00030962"/>
    </source>
</evidence>
<dbReference type="SUPFAM" id="SSF55804">
    <property type="entry name" value="Phoshotransferase/anion transport protein"/>
    <property type="match status" value="1"/>
</dbReference>
<evidence type="ECO:0000256" key="3">
    <source>
        <dbReference type="ARBA" id="ARBA00022448"/>
    </source>
</evidence>
<evidence type="ECO:0000313" key="13">
    <source>
        <dbReference type="EMBL" id="QDR82557.1"/>
    </source>
</evidence>